<dbReference type="InterPro" id="IPR050763">
    <property type="entry name" value="ABC_transporter_ATP-binding"/>
</dbReference>
<evidence type="ECO:0000256" key="2">
    <source>
        <dbReference type="ARBA" id="ARBA00022448"/>
    </source>
</evidence>
<evidence type="ECO:0000256" key="3">
    <source>
        <dbReference type="ARBA" id="ARBA00022741"/>
    </source>
</evidence>
<keyword evidence="3" id="KW-0547">Nucleotide-binding</keyword>
<name>A0A9D1MG42_9FIRM</name>
<evidence type="ECO:0000313" key="8">
    <source>
        <dbReference type="Proteomes" id="UP000824081"/>
    </source>
</evidence>
<dbReference type="InterPro" id="IPR003439">
    <property type="entry name" value="ABC_transporter-like_ATP-bd"/>
</dbReference>
<evidence type="ECO:0000259" key="6">
    <source>
        <dbReference type="PROSITE" id="PS50893"/>
    </source>
</evidence>
<proteinExistence type="inferred from homology"/>
<dbReference type="PANTHER" id="PTHR42711:SF5">
    <property type="entry name" value="ABC TRANSPORTER ATP-BINDING PROTEIN NATA"/>
    <property type="match status" value="1"/>
</dbReference>
<evidence type="ECO:0000256" key="4">
    <source>
        <dbReference type="ARBA" id="ARBA00022840"/>
    </source>
</evidence>
<dbReference type="InterPro" id="IPR003593">
    <property type="entry name" value="AAA+_ATPase"/>
</dbReference>
<dbReference type="AlphaFoldDB" id="A0A9D1MG42"/>
<reference evidence="7" key="2">
    <citation type="journal article" date="2021" name="PeerJ">
        <title>Extensive microbial diversity within the chicken gut microbiome revealed by metagenomics and culture.</title>
        <authorList>
            <person name="Gilroy R."/>
            <person name="Ravi A."/>
            <person name="Getino M."/>
            <person name="Pursley I."/>
            <person name="Horton D.L."/>
            <person name="Alikhan N.F."/>
            <person name="Baker D."/>
            <person name="Gharbi K."/>
            <person name="Hall N."/>
            <person name="Watson M."/>
            <person name="Adriaenssens E.M."/>
            <person name="Foster-Nyarko E."/>
            <person name="Jarju S."/>
            <person name="Secka A."/>
            <person name="Antonio M."/>
            <person name="Oren A."/>
            <person name="Chaudhuri R.R."/>
            <person name="La Ragione R."/>
            <person name="Hildebrand F."/>
            <person name="Pallen M.J."/>
        </authorList>
    </citation>
    <scope>NUCLEOTIDE SEQUENCE</scope>
    <source>
        <strain evidence="7">11687</strain>
    </source>
</reference>
<dbReference type="Gene3D" id="3.40.50.300">
    <property type="entry name" value="P-loop containing nucleotide triphosphate hydrolases"/>
    <property type="match status" value="1"/>
</dbReference>
<dbReference type="SUPFAM" id="SSF52540">
    <property type="entry name" value="P-loop containing nucleoside triphosphate hydrolases"/>
    <property type="match status" value="1"/>
</dbReference>
<feature type="domain" description="ABC transporter" evidence="6">
    <location>
        <begin position="52"/>
        <end position="283"/>
    </location>
</feature>
<comment type="caution">
    <text evidence="7">The sequence shown here is derived from an EMBL/GenBank/DDBJ whole genome shotgun (WGS) entry which is preliminary data.</text>
</comment>
<feature type="region of interest" description="Disordered" evidence="5">
    <location>
        <begin position="1"/>
        <end position="38"/>
    </location>
</feature>
<dbReference type="EMBL" id="DVMZ01000133">
    <property type="protein sequence ID" value="HIU59433.1"/>
    <property type="molecule type" value="Genomic_DNA"/>
</dbReference>
<keyword evidence="4 7" id="KW-0067">ATP-binding</keyword>
<evidence type="ECO:0000256" key="1">
    <source>
        <dbReference type="ARBA" id="ARBA00005417"/>
    </source>
</evidence>
<dbReference type="Proteomes" id="UP000824081">
    <property type="component" value="Unassembled WGS sequence"/>
</dbReference>
<dbReference type="PROSITE" id="PS50893">
    <property type="entry name" value="ABC_TRANSPORTER_2"/>
    <property type="match status" value="1"/>
</dbReference>
<feature type="compositionally biased region" description="Polar residues" evidence="5">
    <location>
        <begin position="1"/>
        <end position="11"/>
    </location>
</feature>
<dbReference type="PANTHER" id="PTHR42711">
    <property type="entry name" value="ABC TRANSPORTER ATP-BINDING PROTEIN"/>
    <property type="match status" value="1"/>
</dbReference>
<dbReference type="SMART" id="SM00382">
    <property type="entry name" value="AAA"/>
    <property type="match status" value="1"/>
</dbReference>
<evidence type="ECO:0000313" key="7">
    <source>
        <dbReference type="EMBL" id="HIU59433.1"/>
    </source>
</evidence>
<keyword evidence="2" id="KW-0813">Transport</keyword>
<dbReference type="InterPro" id="IPR027417">
    <property type="entry name" value="P-loop_NTPase"/>
</dbReference>
<gene>
    <name evidence="7" type="ORF">IAC57_04950</name>
</gene>
<comment type="similarity">
    <text evidence="1">Belongs to the ABC transporter superfamily.</text>
</comment>
<evidence type="ECO:0000256" key="5">
    <source>
        <dbReference type="SAM" id="MobiDB-lite"/>
    </source>
</evidence>
<dbReference type="Pfam" id="PF00005">
    <property type="entry name" value="ABC_tran"/>
    <property type="match status" value="1"/>
</dbReference>
<reference evidence="7" key="1">
    <citation type="submission" date="2020-10" db="EMBL/GenBank/DDBJ databases">
        <authorList>
            <person name="Gilroy R."/>
        </authorList>
    </citation>
    <scope>NUCLEOTIDE SEQUENCE</scope>
    <source>
        <strain evidence="7">11687</strain>
    </source>
</reference>
<sequence>MEKQFFSSGTSADEPKGPSLETPVPESSEGTQPEGENVLTAVSLRKTFRLSAKQRKIEKTPLREKIAVDGLSFSAKRGEIYGLLGPNGAGKTTTLRMLATLIKPDSGDAVIDGFSIVRQPEKVRSKIGFLTSELKPDEFFTPSYTFDFFSELQNIPTQVRDERKKMLFSRFGIDKFAETKISDLSTGMKQKTSIAISLVHDPEFIIFDEPTNGLDVLTAKSVTDFLLELKARGKTILLSTHIFSLVEKICDRVGVIIDGKMAAEDSVAALTREKNLENVFFDIYAAAKGGEIL</sequence>
<protein>
    <submittedName>
        <fullName evidence="7">ABC transporter ATP-binding protein</fullName>
    </submittedName>
</protein>
<dbReference type="GO" id="GO:0005524">
    <property type="term" value="F:ATP binding"/>
    <property type="evidence" value="ECO:0007669"/>
    <property type="project" value="UniProtKB-KW"/>
</dbReference>
<accession>A0A9D1MG42</accession>
<dbReference type="GO" id="GO:0016887">
    <property type="term" value="F:ATP hydrolysis activity"/>
    <property type="evidence" value="ECO:0007669"/>
    <property type="project" value="InterPro"/>
</dbReference>
<organism evidence="7 8">
    <name type="scientific">Candidatus Scatosoma pullistercoris</name>
    <dbReference type="NCBI Taxonomy" id="2840934"/>
    <lineage>
        <taxon>Bacteria</taxon>
        <taxon>Bacillati</taxon>
        <taxon>Bacillota</taxon>
        <taxon>Clostridia</taxon>
        <taxon>Candidatus Scatosoma</taxon>
    </lineage>
</organism>